<feature type="compositionally biased region" description="Basic residues" evidence="3">
    <location>
        <begin position="916"/>
        <end position="926"/>
    </location>
</feature>
<feature type="compositionally biased region" description="Polar residues" evidence="3">
    <location>
        <begin position="848"/>
        <end position="859"/>
    </location>
</feature>
<protein>
    <recommendedName>
        <fullName evidence="4">ELYS-like domain-containing protein</fullName>
    </recommendedName>
</protein>
<feature type="compositionally biased region" description="Polar residues" evidence="3">
    <location>
        <begin position="592"/>
        <end position="601"/>
    </location>
</feature>
<sequence>MPADVASATPAEGHIANEAALSATQKLQLEEEATVIAGDIMPWFMQSASAEDIWSPQRSTFVSDRRSAVYGKRLFFDELLSLAAVDSSLYPPRSSEQLSTLLRAIFGATNLDYLKQLSLVYYLVLDLDHHLVQQQADAMTEDAVSISSKAQQFASTFVVLPQFCEAMRGYWLLDNDRYEDAVPLLSIADFIPKIVRTLSTPSSASDTRSDVARSKLLLRFLRTSTYPTSSVPGSEEHLQEIELQITATCFVSGPTRALAEIRALTAPIRDDEIQRVSIRARLIFKVLEHCFAPPRSAAIQNLLACSLDPEEEVALESFVLSPPPAMTATWSYVAADALIIRYINQGRYMDAVGLDRRLGPDVSQGHSSAKSAHERSKMMEQRKRMITGAREILPEVQKELLRIEESVELSNGGSNAQQTDNFTAATTRDDKAAPASPYPTLFTPLSASPATRRSATQTPTTQAAILSAVVRASASPSTGGTPSKAATAASTASLATLNVLGTPTSSSKQQPIAMIGFLTRHSLDRRATSPSQCSAADAEGEAMEDIEGSGVLVPTASELAASDPNSPNIAADKQAPSALKSGSAASPWRNKPTLTSTSPFSGQPKIPKLALGGSAGSNSFSPYRRSPGSMPATNTSPFAAVVPNRSMSDSPSAGGTRRLPGVFGVVSQQTRRSRLGFNDANYHDEMDDEDLEAEQDEDTRDETLDDDDDDGAEDTFIAISRAATGAQKSSGRKSGDISIGRLIPGRRGWNEANGDDEGVDEDSDNQLLISSQPPAKRRTRSAKTSRSAAVTTTPARTGKLTRSQTGAHLSSTAPGTPGGKMSQSRSDAALTSKRSTRSTSAANRKPLTLSNLEQHSAGTDTAPIARRTRAATAELESLNGGTDNGAGDDRNDATSTIYTISEAGDDAPTSQAASPVKRRTTRKTTATKKASGASVRRSSRLTSVEPETAPPPEMSEVASPAKRRVTSGRRAAASAASKMPGGLD</sequence>
<feature type="region of interest" description="Disordered" evidence="3">
    <location>
        <begin position="360"/>
        <end position="381"/>
    </location>
</feature>
<dbReference type="EMBL" id="KZ819188">
    <property type="protein sequence ID" value="PWZ03349.1"/>
    <property type="molecule type" value="Genomic_DNA"/>
</dbReference>
<feature type="compositionally biased region" description="Low complexity" evidence="3">
    <location>
        <begin position="861"/>
        <end position="873"/>
    </location>
</feature>
<reference evidence="5 6" key="1">
    <citation type="journal article" date="2018" name="Mol. Biol. Evol.">
        <title>Broad Genomic Sampling Reveals a Smut Pathogenic Ancestry of the Fungal Clade Ustilaginomycotina.</title>
        <authorList>
            <person name="Kijpornyongpan T."/>
            <person name="Mondo S.J."/>
            <person name="Barry K."/>
            <person name="Sandor L."/>
            <person name="Lee J."/>
            <person name="Lipzen A."/>
            <person name="Pangilinan J."/>
            <person name="LaButti K."/>
            <person name="Hainaut M."/>
            <person name="Henrissat B."/>
            <person name="Grigoriev I.V."/>
            <person name="Spatafora J.W."/>
            <person name="Aime M.C."/>
        </authorList>
    </citation>
    <scope>NUCLEOTIDE SEQUENCE [LARGE SCALE GENOMIC DNA]</scope>
    <source>
        <strain evidence="5 6">MCA 3645</strain>
    </source>
</reference>
<evidence type="ECO:0000313" key="5">
    <source>
        <dbReference type="EMBL" id="PWZ03349.1"/>
    </source>
</evidence>
<evidence type="ECO:0000256" key="2">
    <source>
        <dbReference type="ARBA" id="ARBA00023242"/>
    </source>
</evidence>
<comment type="subcellular location">
    <subcellularLocation>
        <location evidence="1">Nucleus</location>
    </subcellularLocation>
</comment>
<evidence type="ECO:0000259" key="4">
    <source>
        <dbReference type="Pfam" id="PF13934"/>
    </source>
</evidence>
<name>A0A317Y151_9BASI</name>
<proteinExistence type="predicted"/>
<feature type="region of interest" description="Disordered" evidence="3">
    <location>
        <begin position="559"/>
        <end position="984"/>
    </location>
</feature>
<gene>
    <name evidence="5" type="ORF">BCV70DRAFT_197564</name>
</gene>
<dbReference type="Proteomes" id="UP000246740">
    <property type="component" value="Unassembled WGS sequence"/>
</dbReference>
<keyword evidence="2" id="KW-0539">Nucleus</keyword>
<dbReference type="InterPro" id="IPR025151">
    <property type="entry name" value="ELYS_dom"/>
</dbReference>
<evidence type="ECO:0000256" key="1">
    <source>
        <dbReference type="ARBA" id="ARBA00004123"/>
    </source>
</evidence>
<dbReference type="GO" id="GO:0005634">
    <property type="term" value="C:nucleus"/>
    <property type="evidence" value="ECO:0007669"/>
    <property type="project" value="UniProtKB-SubCell"/>
</dbReference>
<evidence type="ECO:0000256" key="3">
    <source>
        <dbReference type="SAM" id="MobiDB-lite"/>
    </source>
</evidence>
<feature type="compositionally biased region" description="Polar residues" evidence="3">
    <location>
        <begin position="443"/>
        <end position="460"/>
    </location>
</feature>
<feature type="domain" description="ELYS-like" evidence="4">
    <location>
        <begin position="73"/>
        <end position="321"/>
    </location>
</feature>
<organism evidence="5 6">
    <name type="scientific">Testicularia cyperi</name>
    <dbReference type="NCBI Taxonomy" id="1882483"/>
    <lineage>
        <taxon>Eukaryota</taxon>
        <taxon>Fungi</taxon>
        <taxon>Dikarya</taxon>
        <taxon>Basidiomycota</taxon>
        <taxon>Ustilaginomycotina</taxon>
        <taxon>Ustilaginomycetes</taxon>
        <taxon>Ustilaginales</taxon>
        <taxon>Anthracoideaceae</taxon>
        <taxon>Testicularia</taxon>
    </lineage>
</organism>
<evidence type="ECO:0000313" key="6">
    <source>
        <dbReference type="Proteomes" id="UP000246740"/>
    </source>
</evidence>
<feature type="compositionally biased region" description="Basic and acidic residues" evidence="3">
    <location>
        <begin position="371"/>
        <end position="381"/>
    </location>
</feature>
<feature type="compositionally biased region" description="Acidic residues" evidence="3">
    <location>
        <begin position="685"/>
        <end position="713"/>
    </location>
</feature>
<dbReference type="InParanoid" id="A0A317Y151"/>
<keyword evidence="6" id="KW-1185">Reference proteome</keyword>
<feature type="region of interest" description="Disordered" evidence="3">
    <location>
        <begin position="428"/>
        <end position="460"/>
    </location>
</feature>
<accession>A0A317Y151</accession>
<dbReference type="STRING" id="1882483.A0A317Y151"/>
<feature type="compositionally biased region" description="Low complexity" evidence="3">
    <location>
        <begin position="784"/>
        <end position="793"/>
    </location>
</feature>
<dbReference type="OrthoDB" id="20729at2759"/>
<dbReference type="Pfam" id="PF13934">
    <property type="entry name" value="ELYS"/>
    <property type="match status" value="1"/>
</dbReference>
<feature type="compositionally biased region" description="Acidic residues" evidence="3">
    <location>
        <begin position="753"/>
        <end position="764"/>
    </location>
</feature>
<feature type="compositionally biased region" description="Polar residues" evidence="3">
    <location>
        <begin position="800"/>
        <end position="814"/>
    </location>
</feature>
<feature type="compositionally biased region" description="Low complexity" evidence="3">
    <location>
        <begin position="828"/>
        <end position="844"/>
    </location>
</feature>
<dbReference type="AlphaFoldDB" id="A0A317Y151"/>